<dbReference type="InterPro" id="IPR012676">
    <property type="entry name" value="TGS-like"/>
</dbReference>
<dbReference type="Gene3D" id="3.30.460.40">
    <property type="match status" value="1"/>
</dbReference>
<dbReference type="AlphaFoldDB" id="A0A0F9UWR5"/>
<reference evidence="2" key="1">
    <citation type="journal article" date="2015" name="Nature">
        <title>Complex archaea that bridge the gap between prokaryotes and eukaryotes.</title>
        <authorList>
            <person name="Spang A."/>
            <person name="Saw J.H."/>
            <person name="Jorgensen S.L."/>
            <person name="Zaremba-Niedzwiedzka K."/>
            <person name="Martijn J."/>
            <person name="Lind A.E."/>
            <person name="van Eijk R."/>
            <person name="Schleper C."/>
            <person name="Guy L."/>
            <person name="Ettema T.J."/>
        </authorList>
    </citation>
    <scope>NUCLEOTIDE SEQUENCE</scope>
</reference>
<name>A0A0F9UWR5_9ZZZZ</name>
<sequence>MISDLLQTILDVTSHLKITTVIIGGLALPAYNVARTTLDIDICIKIESQKQLNLFIETLKEKEISTKQHPKINHDLFTVFGKQSEVEIWLKPCDAFQWDEQMTHKIQHFFKDVYVLAVEDYILTKLARADRSSIDTVDTLNILIANKDIFDWEYFQFRLKWVDLKNDFEEVIKAFELDYSENLRNLSRNILDKFENTGIPFILTKCIELLEYVIAFPVADIQKLTDGLGDKVLPDTFLLPKGTTAREFAGYIHKDLYDSFVCGIDARTSKKLSESYEVKDRDIIKIQSSK</sequence>
<dbReference type="InterPro" id="IPR043519">
    <property type="entry name" value="NT_sf"/>
</dbReference>
<organism evidence="2">
    <name type="scientific">marine sediment metagenome</name>
    <dbReference type="NCBI Taxonomy" id="412755"/>
    <lineage>
        <taxon>unclassified sequences</taxon>
        <taxon>metagenomes</taxon>
        <taxon>ecological metagenomes</taxon>
    </lineage>
</organism>
<protein>
    <recommendedName>
        <fullName evidence="1">TGS domain-containing protein</fullName>
    </recommendedName>
</protein>
<dbReference type="InterPro" id="IPR012675">
    <property type="entry name" value="Beta-grasp_dom_sf"/>
</dbReference>
<dbReference type="Gene3D" id="3.10.20.30">
    <property type="match status" value="1"/>
</dbReference>
<dbReference type="SUPFAM" id="SSF81301">
    <property type="entry name" value="Nucleotidyltransferase"/>
    <property type="match status" value="1"/>
</dbReference>
<evidence type="ECO:0000259" key="1">
    <source>
        <dbReference type="Pfam" id="PF02824"/>
    </source>
</evidence>
<accession>A0A0F9UWR5</accession>
<dbReference type="SUPFAM" id="SSF81271">
    <property type="entry name" value="TGS-like"/>
    <property type="match status" value="1"/>
</dbReference>
<feature type="domain" description="TGS" evidence="1">
    <location>
        <begin position="234"/>
        <end position="286"/>
    </location>
</feature>
<evidence type="ECO:0000313" key="2">
    <source>
        <dbReference type="EMBL" id="KKN58078.1"/>
    </source>
</evidence>
<comment type="caution">
    <text evidence="2">The sequence shown here is derived from an EMBL/GenBank/DDBJ whole genome shotgun (WGS) entry which is preliminary data.</text>
</comment>
<gene>
    <name evidence="2" type="ORF">LCGC14_0555940</name>
</gene>
<proteinExistence type="predicted"/>
<dbReference type="EMBL" id="LAZR01000778">
    <property type="protein sequence ID" value="KKN58078.1"/>
    <property type="molecule type" value="Genomic_DNA"/>
</dbReference>
<dbReference type="InterPro" id="IPR004095">
    <property type="entry name" value="TGS"/>
</dbReference>
<dbReference type="Pfam" id="PF02824">
    <property type="entry name" value="TGS"/>
    <property type="match status" value="1"/>
</dbReference>